<protein>
    <submittedName>
        <fullName evidence="9">Acyl-CoA/acyl-ACP dehydrogenase</fullName>
    </submittedName>
</protein>
<dbReference type="PANTHER" id="PTHR43884">
    <property type="entry name" value="ACYL-COA DEHYDROGENASE"/>
    <property type="match status" value="1"/>
</dbReference>
<comment type="similarity">
    <text evidence="2">Belongs to the acyl-CoA dehydrogenase family.</text>
</comment>
<feature type="region of interest" description="Disordered" evidence="6">
    <location>
        <begin position="16"/>
        <end position="39"/>
    </location>
</feature>
<organism evidence="9 10">
    <name type="scientific">Luteipulveratus flavus</name>
    <dbReference type="NCBI Taxonomy" id="3031728"/>
    <lineage>
        <taxon>Bacteria</taxon>
        <taxon>Bacillati</taxon>
        <taxon>Actinomycetota</taxon>
        <taxon>Actinomycetes</taxon>
        <taxon>Micrococcales</taxon>
        <taxon>Dermacoccaceae</taxon>
        <taxon>Luteipulveratus</taxon>
    </lineage>
</organism>
<dbReference type="InterPro" id="IPR036250">
    <property type="entry name" value="AcylCo_DH-like_C"/>
</dbReference>
<keyword evidence="5" id="KW-0560">Oxidoreductase</keyword>
<dbReference type="Proteomes" id="UP001528912">
    <property type="component" value="Unassembled WGS sequence"/>
</dbReference>
<dbReference type="RefSeq" id="WP_275236541.1">
    <property type="nucleotide sequence ID" value="NZ_JARFJC010000004.1"/>
</dbReference>
<dbReference type="Gene3D" id="1.20.140.10">
    <property type="entry name" value="Butyryl-CoA Dehydrogenase, subunit A, domain 3"/>
    <property type="match status" value="1"/>
</dbReference>
<accession>A0ABT6C5U9</accession>
<dbReference type="InterPro" id="IPR037069">
    <property type="entry name" value="AcylCoA_DH/ox_N_sf"/>
</dbReference>
<feature type="domain" description="Acyl-CoA dehydrogenase/oxidase C-terminal" evidence="7">
    <location>
        <begin position="203"/>
        <end position="340"/>
    </location>
</feature>
<evidence type="ECO:0000256" key="5">
    <source>
        <dbReference type="ARBA" id="ARBA00023002"/>
    </source>
</evidence>
<dbReference type="InterPro" id="IPR009100">
    <property type="entry name" value="AcylCoA_DH/oxidase_NM_dom_sf"/>
</dbReference>
<dbReference type="Pfam" id="PF02771">
    <property type="entry name" value="Acyl-CoA_dh_N"/>
    <property type="match status" value="1"/>
</dbReference>
<evidence type="ECO:0000313" key="10">
    <source>
        <dbReference type="Proteomes" id="UP001528912"/>
    </source>
</evidence>
<feature type="domain" description="Acyl-CoA dehydrogenase/oxidase N-terminal" evidence="8">
    <location>
        <begin position="7"/>
        <end position="103"/>
    </location>
</feature>
<dbReference type="SUPFAM" id="SSF56645">
    <property type="entry name" value="Acyl-CoA dehydrogenase NM domain-like"/>
    <property type="match status" value="1"/>
</dbReference>
<proteinExistence type="inferred from homology"/>
<evidence type="ECO:0000313" key="9">
    <source>
        <dbReference type="EMBL" id="MDF8264319.1"/>
    </source>
</evidence>
<evidence type="ECO:0000256" key="4">
    <source>
        <dbReference type="ARBA" id="ARBA00022827"/>
    </source>
</evidence>
<evidence type="ECO:0000256" key="6">
    <source>
        <dbReference type="SAM" id="MobiDB-lite"/>
    </source>
</evidence>
<keyword evidence="4" id="KW-0274">FAD</keyword>
<evidence type="ECO:0000256" key="2">
    <source>
        <dbReference type="ARBA" id="ARBA00009347"/>
    </source>
</evidence>
<name>A0ABT6C5U9_9MICO</name>
<evidence type="ECO:0000259" key="8">
    <source>
        <dbReference type="Pfam" id="PF02771"/>
    </source>
</evidence>
<evidence type="ECO:0000259" key="7">
    <source>
        <dbReference type="Pfam" id="PF00441"/>
    </source>
</evidence>
<evidence type="ECO:0000256" key="1">
    <source>
        <dbReference type="ARBA" id="ARBA00001974"/>
    </source>
</evidence>
<keyword evidence="10" id="KW-1185">Reference proteome</keyword>
<comment type="caution">
    <text evidence="9">The sequence shown here is derived from an EMBL/GenBank/DDBJ whole genome shotgun (WGS) entry which is preliminary data.</text>
</comment>
<sequence length="353" mass="36305">MDFSIDSEQKALRDAVRELASRHAPQHGQGDAPVGPATHDADTWSALAEVGALGLPYPEDAGGFGASAVEVAVVASELGRAGVLTAYAESLVAGSLLAQAGHELLGDLTEGSALVVPALAEPGRAWSLASSSVQAEDSTLTGRKGPVPYADAASHVIVPATEDGALALYLVESPTVENGHVVLDSTKATRLLDASATAGALAQAVNLGTVALCAEALGTMDAATTMTVEYLKTRKQFGVPLMTFQTLTQRAADMYVSLELARSTVQFAAMAIADNPEDSATVSRTKVVTGQSGRHIGQEAIQLHGGIGMTAEYAVGHLTTRLTAIERTYGDTRQHLAALAAGLSDHGQVDVLA</sequence>
<dbReference type="InterPro" id="IPR013786">
    <property type="entry name" value="AcylCoA_DH/ox_N"/>
</dbReference>
<keyword evidence="3" id="KW-0285">Flavoprotein</keyword>
<dbReference type="PANTHER" id="PTHR43884:SF20">
    <property type="entry name" value="ACYL-COA DEHYDROGENASE FADE28"/>
    <property type="match status" value="1"/>
</dbReference>
<comment type="cofactor">
    <cofactor evidence="1">
        <name>FAD</name>
        <dbReference type="ChEBI" id="CHEBI:57692"/>
    </cofactor>
</comment>
<dbReference type="EMBL" id="JAROAV010000028">
    <property type="protein sequence ID" value="MDF8264319.1"/>
    <property type="molecule type" value="Genomic_DNA"/>
</dbReference>
<dbReference type="InterPro" id="IPR009075">
    <property type="entry name" value="AcylCo_DH/oxidase_C"/>
</dbReference>
<dbReference type="CDD" id="cd00567">
    <property type="entry name" value="ACAD"/>
    <property type="match status" value="1"/>
</dbReference>
<dbReference type="Pfam" id="PF00441">
    <property type="entry name" value="Acyl-CoA_dh_1"/>
    <property type="match status" value="1"/>
</dbReference>
<gene>
    <name evidence="9" type="ORF">P4R38_08705</name>
</gene>
<dbReference type="SUPFAM" id="SSF47203">
    <property type="entry name" value="Acyl-CoA dehydrogenase C-terminal domain-like"/>
    <property type="match status" value="1"/>
</dbReference>
<evidence type="ECO:0000256" key="3">
    <source>
        <dbReference type="ARBA" id="ARBA00022630"/>
    </source>
</evidence>
<reference evidence="9 10" key="1">
    <citation type="submission" date="2023-03" db="EMBL/GenBank/DDBJ databases">
        <title>YIM 133296 draft genome.</title>
        <authorList>
            <person name="Xiong L."/>
        </authorList>
    </citation>
    <scope>NUCLEOTIDE SEQUENCE [LARGE SCALE GENOMIC DNA]</scope>
    <source>
        <strain evidence="9 10">YIM 133296</strain>
    </source>
</reference>
<dbReference type="Gene3D" id="1.10.540.10">
    <property type="entry name" value="Acyl-CoA dehydrogenase/oxidase, N-terminal domain"/>
    <property type="match status" value="1"/>
</dbReference>